<dbReference type="AlphaFoldDB" id="A0AAD9KEQ1"/>
<dbReference type="GO" id="GO:0036464">
    <property type="term" value="C:cytoplasmic ribonucleoprotein granule"/>
    <property type="evidence" value="ECO:0007669"/>
    <property type="project" value="UniProtKB-ARBA"/>
</dbReference>
<feature type="compositionally biased region" description="Polar residues" evidence="4">
    <location>
        <begin position="146"/>
        <end position="155"/>
    </location>
</feature>
<evidence type="ECO:0000313" key="5">
    <source>
        <dbReference type="EMBL" id="KAK2169138.1"/>
    </source>
</evidence>
<dbReference type="InterPro" id="IPR018862">
    <property type="entry name" value="eIF4E-T"/>
</dbReference>
<reference evidence="5" key="1">
    <citation type="journal article" date="2023" name="Mol. Biol. Evol.">
        <title>Third-Generation Sequencing Reveals the Adaptive Role of the Epigenome in Three Deep-Sea Polychaetes.</title>
        <authorList>
            <person name="Perez M."/>
            <person name="Aroh O."/>
            <person name="Sun Y."/>
            <person name="Lan Y."/>
            <person name="Juniper S.K."/>
            <person name="Young C.R."/>
            <person name="Angers B."/>
            <person name="Qian P.Y."/>
        </authorList>
    </citation>
    <scope>NUCLEOTIDE SEQUENCE</scope>
    <source>
        <strain evidence="5">P08H-3</strain>
    </source>
</reference>
<feature type="region of interest" description="Disordered" evidence="4">
    <location>
        <begin position="267"/>
        <end position="308"/>
    </location>
</feature>
<name>A0AAD9KEQ1_9ANNE</name>
<keyword evidence="3" id="KW-0175">Coiled coil</keyword>
<proteinExistence type="predicted"/>
<accession>A0AAD9KEQ1</accession>
<gene>
    <name evidence="5" type="ORF">LSH36_12g19041</name>
</gene>
<dbReference type="PANTHER" id="PTHR12269">
    <property type="entry name" value="EUKARYOTIC TRANSLATION INITIATION FACTOR 4E TRANSPORTER"/>
    <property type="match status" value="1"/>
</dbReference>
<keyword evidence="6" id="KW-1185">Reference proteome</keyword>
<evidence type="ECO:0000256" key="3">
    <source>
        <dbReference type="SAM" id="Coils"/>
    </source>
</evidence>
<dbReference type="GO" id="GO:0017148">
    <property type="term" value="P:negative regulation of translation"/>
    <property type="evidence" value="ECO:0007669"/>
    <property type="project" value="TreeGrafter"/>
</dbReference>
<comment type="subcellular location">
    <subcellularLocation>
        <location evidence="1">Cytoplasm</location>
    </subcellularLocation>
</comment>
<evidence type="ECO:0000256" key="2">
    <source>
        <dbReference type="ARBA" id="ARBA00022490"/>
    </source>
</evidence>
<feature type="compositionally biased region" description="Pro residues" evidence="4">
    <location>
        <begin position="160"/>
        <end position="169"/>
    </location>
</feature>
<sequence>MEAFLSTKETQHNDMAPAHAPSDMNAFNKLLGMMKASGVLPEPPRMPKKQDGRSMSPVSLLSQPDVAAQHQKDVLQKLIQQQQAKLLQQQQQAKLQQQAKMQQQQHQQQQQQVKQQLHQHQKQQQVQDQILKFMKQNPGLIPKAAANTSPISPSLNLMPPASPRCPSPGIPQQTLLQPSPSPRAPSPIMFGSQPPMHLTAPSPIHPTQLPQSSQTLSPNTLQVGQGSSVQMMQRVPSPQELIVHTQAIMQNALLKKQLEGQKERFLKKQQDRVKSPNPMASSVIMNTPSSVTSVSTSTPVSTRLTPGFTPTSVIRKMVSEKVEKQQEANEQMSPEKKMPILRIMHSDSLEDAQNSEDGTSTGQPEYISHKIDTPPIMTVASDGSISIPVPVTPIASSAANPNIINEKSNQDAQENLHLNSQVNMVQNVTSAQLNQKMLQGTVGGSSTTNQPPSTQNPAIHHIASSASQGSPSHLKHPRAVMGSGVMNTQSMQAQSQVIPQSVVQVHPQSVAQILNVSLHGSTGQLPPGRPIVKGAGQIGVISSAGQQRSISGGSSIQQKLDSLVASRPIVGNQHNVSQAQKTVQQIAVRSSGPASNPTLSCTPATQFGSSVTGCIPLQTGLVRPGTVGFSPPTSNPILMQRMVHPSVTMPTAGRAGLSPRMINQLSPLNALQTAQHRSLDPRFQTGRNIYASGVPPLMAANTSPRATFPVSAMSRALSPQPQIGQPLVSFNKHDVLTGPISPGLVQHTGLNANLNALLGAQGAIDNNLAKWFSSDVLKQQNSPMPPLPGQGQKVMTVDEIERRQQMVTN</sequence>
<evidence type="ECO:0000256" key="4">
    <source>
        <dbReference type="SAM" id="MobiDB-lite"/>
    </source>
</evidence>
<keyword evidence="2" id="KW-0963">Cytoplasm</keyword>
<evidence type="ECO:0000313" key="6">
    <source>
        <dbReference type="Proteomes" id="UP001208570"/>
    </source>
</evidence>
<feature type="coiled-coil region" evidence="3">
    <location>
        <begin position="72"/>
        <end position="123"/>
    </location>
</feature>
<feature type="region of interest" description="Disordered" evidence="4">
    <location>
        <begin position="37"/>
        <end position="66"/>
    </location>
</feature>
<dbReference type="GO" id="GO:0003729">
    <property type="term" value="F:mRNA binding"/>
    <property type="evidence" value="ECO:0007669"/>
    <property type="project" value="TreeGrafter"/>
</dbReference>
<feature type="compositionally biased region" description="Polar residues" evidence="4">
    <location>
        <begin position="208"/>
        <end position="222"/>
    </location>
</feature>
<feature type="region of interest" description="Disordered" evidence="4">
    <location>
        <begin position="350"/>
        <end position="369"/>
    </location>
</feature>
<dbReference type="EMBL" id="JAODUP010000012">
    <property type="protein sequence ID" value="KAK2169138.1"/>
    <property type="molecule type" value="Genomic_DNA"/>
</dbReference>
<dbReference type="GO" id="GO:0005634">
    <property type="term" value="C:nucleus"/>
    <property type="evidence" value="ECO:0007669"/>
    <property type="project" value="TreeGrafter"/>
</dbReference>
<feature type="region of interest" description="Disordered" evidence="4">
    <location>
        <begin position="141"/>
        <end position="222"/>
    </location>
</feature>
<dbReference type="Proteomes" id="UP001208570">
    <property type="component" value="Unassembled WGS sequence"/>
</dbReference>
<evidence type="ECO:0000256" key="1">
    <source>
        <dbReference type="ARBA" id="ARBA00004496"/>
    </source>
</evidence>
<comment type="caution">
    <text evidence="5">The sequence shown here is derived from an EMBL/GenBank/DDBJ whole genome shotgun (WGS) entry which is preliminary data.</text>
</comment>
<feature type="region of interest" description="Disordered" evidence="4">
    <location>
        <begin position="1"/>
        <end position="20"/>
    </location>
</feature>
<organism evidence="5 6">
    <name type="scientific">Paralvinella palmiformis</name>
    <dbReference type="NCBI Taxonomy" id="53620"/>
    <lineage>
        <taxon>Eukaryota</taxon>
        <taxon>Metazoa</taxon>
        <taxon>Spiralia</taxon>
        <taxon>Lophotrochozoa</taxon>
        <taxon>Annelida</taxon>
        <taxon>Polychaeta</taxon>
        <taxon>Sedentaria</taxon>
        <taxon>Canalipalpata</taxon>
        <taxon>Terebellida</taxon>
        <taxon>Terebelliformia</taxon>
        <taxon>Alvinellidae</taxon>
        <taxon>Paralvinella</taxon>
    </lineage>
</organism>
<dbReference type="PANTHER" id="PTHR12269:SF1">
    <property type="entry name" value="EUKARYOTIC TRANSLATION INITIATION FACTOR 4E TRANSPORTER"/>
    <property type="match status" value="1"/>
</dbReference>
<feature type="compositionally biased region" description="Low complexity" evidence="4">
    <location>
        <begin position="287"/>
        <end position="302"/>
    </location>
</feature>
<protein>
    <submittedName>
        <fullName evidence="5">Uncharacterized protein</fullName>
    </submittedName>
</protein>